<dbReference type="SUPFAM" id="SSF57850">
    <property type="entry name" value="RING/U-box"/>
    <property type="match status" value="1"/>
</dbReference>
<dbReference type="PANTHER" id="PTHR21330:SF1">
    <property type="entry name" value="E3 SUMO-PROTEIN LIGASE NSE2"/>
    <property type="match status" value="1"/>
</dbReference>
<dbReference type="InParanoid" id="I2GUY6"/>
<comment type="similarity">
    <text evidence="3">Belongs to the NSE2 family.</text>
</comment>
<comment type="subcellular location">
    <subcellularLocation>
        <location evidence="1">Nucleus</location>
    </subcellularLocation>
</comment>
<comment type="pathway">
    <text evidence="2">Protein modification; protein sumoylation.</text>
</comment>
<proteinExistence type="inferred from homology"/>
<dbReference type="InterPro" id="IPR026846">
    <property type="entry name" value="Nse2(Mms21)"/>
</dbReference>
<sequence>MSQNAVPTTLPIHKNSIRNFHELRPQDISKDFNTIIENLYDTLLLILDNAIVMGDNSSIDELVENLSSQYQEVINSINLNLQKKNITKNILQEYKTLSDACPQISLDNWDDYRTGNLTAPSLFEMVEKSFKTVIENPIPIEEKSSKAKILKYVSQIWKDPHCVITSDNTTEDDLMIEGGRIELTCPITVKVFEHPMISNVCHHTFDKSGLVDYFKGYRTRECPESACSQHLQFSDFKFDDVMSLRCKIAAIKKNALNNDDTDIDSL</sequence>
<evidence type="ECO:0000256" key="9">
    <source>
        <dbReference type="ARBA" id="ARBA00023242"/>
    </source>
</evidence>
<dbReference type="OMA" id="IELICPI"/>
<evidence type="ECO:0000256" key="5">
    <source>
        <dbReference type="ARBA" id="ARBA00022723"/>
    </source>
</evidence>
<dbReference type="GO" id="GO:0008270">
    <property type="term" value="F:zinc ion binding"/>
    <property type="evidence" value="ECO:0007669"/>
    <property type="project" value="UniProtKB-KW"/>
</dbReference>
<dbReference type="KEGG" id="tbl:TBLA_0A01390"/>
<dbReference type="GO" id="GO:0061665">
    <property type="term" value="F:SUMO ligase activity"/>
    <property type="evidence" value="ECO:0007669"/>
    <property type="project" value="TreeGrafter"/>
</dbReference>
<keyword evidence="7" id="KW-0833">Ubl conjugation pathway</keyword>
<dbReference type="EMBL" id="HE806316">
    <property type="protein sequence ID" value="CCH57938.1"/>
    <property type="molecule type" value="Genomic_DNA"/>
</dbReference>
<dbReference type="HOGENOM" id="CLU_088986_0_0_1"/>
<evidence type="ECO:0000256" key="2">
    <source>
        <dbReference type="ARBA" id="ARBA00004718"/>
    </source>
</evidence>
<dbReference type="CDD" id="cd16651">
    <property type="entry name" value="SPL-RING_NSE2"/>
    <property type="match status" value="1"/>
</dbReference>
<protein>
    <recommendedName>
        <fullName evidence="11">SP-RING-type domain-containing protein</fullName>
    </recommendedName>
</protein>
<evidence type="ECO:0000256" key="7">
    <source>
        <dbReference type="ARBA" id="ARBA00022786"/>
    </source>
</evidence>
<evidence type="ECO:0000256" key="1">
    <source>
        <dbReference type="ARBA" id="ARBA00004123"/>
    </source>
</evidence>
<dbReference type="eggNOG" id="KOG2979">
    <property type="taxonomic scope" value="Eukaryota"/>
</dbReference>
<dbReference type="PROSITE" id="PS51044">
    <property type="entry name" value="ZF_SP_RING"/>
    <property type="match status" value="1"/>
</dbReference>
<accession>I2GUY6</accession>
<evidence type="ECO:0000313" key="13">
    <source>
        <dbReference type="Proteomes" id="UP000002866"/>
    </source>
</evidence>
<dbReference type="InterPro" id="IPR013083">
    <property type="entry name" value="Znf_RING/FYVE/PHD"/>
</dbReference>
<keyword evidence="8" id="KW-0862">Zinc</keyword>
<dbReference type="GO" id="GO:0030915">
    <property type="term" value="C:Smc5-Smc6 complex"/>
    <property type="evidence" value="ECO:0007669"/>
    <property type="project" value="EnsemblFungi"/>
</dbReference>
<dbReference type="GO" id="GO:0030291">
    <property type="term" value="F:protein serine/threonine kinase inhibitor activity"/>
    <property type="evidence" value="ECO:0007669"/>
    <property type="project" value="EnsemblFungi"/>
</dbReference>
<keyword evidence="6 10" id="KW-0863">Zinc-finger</keyword>
<evidence type="ECO:0000256" key="10">
    <source>
        <dbReference type="PROSITE-ProRule" id="PRU00452"/>
    </source>
</evidence>
<evidence type="ECO:0000256" key="8">
    <source>
        <dbReference type="ARBA" id="ARBA00022833"/>
    </source>
</evidence>
<gene>
    <name evidence="12" type="primary">TBLA0A01390</name>
    <name evidence="12" type="ORF">TBLA_0A01390</name>
</gene>
<dbReference type="Proteomes" id="UP000002866">
    <property type="component" value="Chromosome 1"/>
</dbReference>
<reference evidence="12 13" key="1">
    <citation type="journal article" date="2011" name="Proc. Natl. Acad. Sci. U.S.A.">
        <title>Evolutionary erosion of yeast sex chromosomes by mating-type switching accidents.</title>
        <authorList>
            <person name="Gordon J.L."/>
            <person name="Armisen D."/>
            <person name="Proux-Wera E."/>
            <person name="Oheigeartaigh S.S."/>
            <person name="Byrne K.P."/>
            <person name="Wolfe K.H."/>
        </authorList>
    </citation>
    <scope>NUCLEOTIDE SEQUENCE [LARGE SCALE GENOMIC DNA]</scope>
    <source>
        <strain evidence="13">ATCC 34711 / CBS 6284 / DSM 70876 / NBRC 10599 / NRRL Y-10934 / UCD 77-7</strain>
    </source>
</reference>
<dbReference type="Gene3D" id="3.30.40.10">
    <property type="entry name" value="Zinc/RING finger domain, C3HC4 (zinc finger)"/>
    <property type="match status" value="1"/>
</dbReference>
<dbReference type="GeneID" id="14492836"/>
<dbReference type="PANTHER" id="PTHR21330">
    <property type="entry name" value="E3 SUMO-PROTEIN LIGASE NSE2"/>
    <property type="match status" value="1"/>
</dbReference>
<evidence type="ECO:0000256" key="4">
    <source>
        <dbReference type="ARBA" id="ARBA00022679"/>
    </source>
</evidence>
<dbReference type="FunCoup" id="I2GUY6">
    <property type="interactions" value="55"/>
</dbReference>
<dbReference type="GO" id="GO:0005635">
    <property type="term" value="C:nuclear envelope"/>
    <property type="evidence" value="ECO:0007669"/>
    <property type="project" value="EnsemblFungi"/>
</dbReference>
<dbReference type="UniPathway" id="UPA00886"/>
<dbReference type="GO" id="GO:0000724">
    <property type="term" value="P:double-strand break repair via homologous recombination"/>
    <property type="evidence" value="ECO:0007669"/>
    <property type="project" value="InterPro"/>
</dbReference>
<keyword evidence="9" id="KW-0539">Nucleus</keyword>
<dbReference type="Pfam" id="PF22326">
    <property type="entry name" value="MMS21_N"/>
    <property type="match status" value="1"/>
</dbReference>
<dbReference type="InterPro" id="IPR054753">
    <property type="entry name" value="MMS21_N"/>
</dbReference>
<dbReference type="InterPro" id="IPR004181">
    <property type="entry name" value="Znf_MIZ"/>
</dbReference>
<evidence type="ECO:0000313" key="12">
    <source>
        <dbReference type="EMBL" id="CCH57938.1"/>
    </source>
</evidence>
<dbReference type="Pfam" id="PF11789">
    <property type="entry name" value="zf-Nse"/>
    <property type="match status" value="1"/>
</dbReference>
<dbReference type="Gene3D" id="1.20.120.1010">
    <property type="match status" value="1"/>
</dbReference>
<evidence type="ECO:0000259" key="11">
    <source>
        <dbReference type="PROSITE" id="PS51044"/>
    </source>
</evidence>
<organism evidence="12 13">
    <name type="scientific">Henningerozyma blattae (strain ATCC 34711 / CBS 6284 / DSM 70876 / NBRC 10599 / NRRL Y-10934 / UCD 77-7)</name>
    <name type="common">Yeast</name>
    <name type="synonym">Tetrapisispora blattae</name>
    <dbReference type="NCBI Taxonomy" id="1071380"/>
    <lineage>
        <taxon>Eukaryota</taxon>
        <taxon>Fungi</taxon>
        <taxon>Dikarya</taxon>
        <taxon>Ascomycota</taxon>
        <taxon>Saccharomycotina</taxon>
        <taxon>Saccharomycetes</taxon>
        <taxon>Saccharomycetales</taxon>
        <taxon>Saccharomycetaceae</taxon>
        <taxon>Henningerozyma</taxon>
    </lineage>
</organism>
<dbReference type="GO" id="GO:0016925">
    <property type="term" value="P:protein sumoylation"/>
    <property type="evidence" value="ECO:0007669"/>
    <property type="project" value="UniProtKB-UniPathway"/>
</dbReference>
<dbReference type="GO" id="GO:1990683">
    <property type="term" value="P:DNA double-strand break attachment to nuclear envelope"/>
    <property type="evidence" value="ECO:0007669"/>
    <property type="project" value="EnsemblFungi"/>
</dbReference>
<keyword evidence="13" id="KW-1185">Reference proteome</keyword>
<keyword evidence="5" id="KW-0479">Metal-binding</keyword>
<keyword evidence="4" id="KW-0808">Transferase</keyword>
<name>I2GUY6_HENB6</name>
<evidence type="ECO:0000256" key="3">
    <source>
        <dbReference type="ARBA" id="ARBA00008212"/>
    </source>
</evidence>
<dbReference type="OrthoDB" id="756301at2759"/>
<evidence type="ECO:0000256" key="6">
    <source>
        <dbReference type="ARBA" id="ARBA00022771"/>
    </source>
</evidence>
<feature type="domain" description="SP-RING-type" evidence="11">
    <location>
        <begin position="170"/>
        <end position="251"/>
    </location>
</feature>
<dbReference type="AlphaFoldDB" id="I2GUY6"/>
<dbReference type="RefSeq" id="XP_004177457.1">
    <property type="nucleotide sequence ID" value="XM_004177409.1"/>
</dbReference>
<dbReference type="STRING" id="1071380.I2GUY6"/>